<comment type="function">
    <text evidence="2 7">Hydrolysis of 6-phosphogluconolactone to 6-phosphogluconate.</text>
</comment>
<dbReference type="InterPro" id="IPR039104">
    <property type="entry name" value="6PGL"/>
</dbReference>
<evidence type="ECO:0000256" key="6">
    <source>
        <dbReference type="ARBA" id="ARBA00020337"/>
    </source>
</evidence>
<dbReference type="CDD" id="cd01400">
    <property type="entry name" value="6PGL"/>
    <property type="match status" value="1"/>
</dbReference>
<dbReference type="EC" id="3.1.1.31" evidence="5 7"/>
<keyword evidence="7" id="KW-0378">Hydrolase</keyword>
<dbReference type="InterPro" id="IPR037171">
    <property type="entry name" value="NagB/RpiA_transferase-like"/>
</dbReference>
<accession>A0A0J8GZ02</accession>
<dbReference type="InterPro" id="IPR005900">
    <property type="entry name" value="6-phosphogluconolactonase_DevB"/>
</dbReference>
<reference evidence="9 10" key="1">
    <citation type="submission" date="2015-04" db="EMBL/GenBank/DDBJ databases">
        <title>Draft Genome Sequence of the Novel Agar-Digesting Marine Bacterium Q1.</title>
        <authorList>
            <person name="Li Y."/>
            <person name="Li D."/>
            <person name="Chen G."/>
            <person name="Du Z."/>
        </authorList>
    </citation>
    <scope>NUCLEOTIDE SEQUENCE [LARGE SCALE GENOMIC DNA]</scope>
    <source>
        <strain evidence="9 10">Q1</strain>
    </source>
</reference>
<sequence>MQFVEFKNTDELNLQFADRIAKILANAIDAKGKASLVVSGGRTPLPFFKQLSQADIDWSKVSITLADERWVDKSHEASNTALVLNNLLQNKAADATFVELKTKETSAFGAEPSVAENLKALSFPIDALILGMGEDGHTASLFPCSEQIVQGLESNEVCIAVQPTTAPHERMSLTLKSLLNSEQIFVHSVGDSKKVIIDKALAGDDVLEMPIRAILKQDSTPVDIIWAP</sequence>
<dbReference type="PANTHER" id="PTHR11054:SF0">
    <property type="entry name" value="6-PHOSPHOGLUCONOLACTONASE"/>
    <property type="match status" value="1"/>
</dbReference>
<dbReference type="EMBL" id="LAZL01000003">
    <property type="protein sequence ID" value="KMT66479.1"/>
    <property type="molecule type" value="Genomic_DNA"/>
</dbReference>
<name>A0A0J8GZ02_9ALTE</name>
<evidence type="ECO:0000256" key="3">
    <source>
        <dbReference type="ARBA" id="ARBA00004961"/>
    </source>
</evidence>
<dbReference type="STRING" id="1513271.XM47_02755"/>
<evidence type="ECO:0000256" key="2">
    <source>
        <dbReference type="ARBA" id="ARBA00002681"/>
    </source>
</evidence>
<dbReference type="Gene3D" id="3.40.50.1360">
    <property type="match status" value="1"/>
</dbReference>
<evidence type="ECO:0000256" key="1">
    <source>
        <dbReference type="ARBA" id="ARBA00000832"/>
    </source>
</evidence>
<dbReference type="RefSeq" id="WP_048689339.1">
    <property type="nucleotide sequence ID" value="NZ_KQ130483.1"/>
</dbReference>
<evidence type="ECO:0000313" key="9">
    <source>
        <dbReference type="EMBL" id="KMT66479.1"/>
    </source>
</evidence>
<evidence type="ECO:0000256" key="4">
    <source>
        <dbReference type="ARBA" id="ARBA00010662"/>
    </source>
</evidence>
<organism evidence="9 10">
    <name type="scientific">Catenovulum maritimum</name>
    <dbReference type="NCBI Taxonomy" id="1513271"/>
    <lineage>
        <taxon>Bacteria</taxon>
        <taxon>Pseudomonadati</taxon>
        <taxon>Pseudomonadota</taxon>
        <taxon>Gammaproteobacteria</taxon>
        <taxon>Alteromonadales</taxon>
        <taxon>Alteromonadaceae</taxon>
        <taxon>Catenovulum</taxon>
    </lineage>
</organism>
<comment type="catalytic activity">
    <reaction evidence="1 7">
        <text>6-phospho-D-glucono-1,5-lactone + H2O = 6-phospho-D-gluconate + H(+)</text>
        <dbReference type="Rhea" id="RHEA:12556"/>
        <dbReference type="ChEBI" id="CHEBI:15377"/>
        <dbReference type="ChEBI" id="CHEBI:15378"/>
        <dbReference type="ChEBI" id="CHEBI:57955"/>
        <dbReference type="ChEBI" id="CHEBI:58759"/>
        <dbReference type="EC" id="3.1.1.31"/>
    </reaction>
</comment>
<feature type="domain" description="Glucosamine/galactosamine-6-phosphate isomerase" evidence="8">
    <location>
        <begin position="8"/>
        <end position="218"/>
    </location>
</feature>
<gene>
    <name evidence="7" type="primary">pgl</name>
    <name evidence="9" type="ORF">XM47_02755</name>
</gene>
<protein>
    <recommendedName>
        <fullName evidence="6 7">6-phosphogluconolactonase</fullName>
        <shortName evidence="7">6PGL</shortName>
        <ecNumber evidence="5 7">3.1.1.31</ecNumber>
    </recommendedName>
</protein>
<evidence type="ECO:0000256" key="5">
    <source>
        <dbReference type="ARBA" id="ARBA00013198"/>
    </source>
</evidence>
<comment type="caution">
    <text evidence="9">The sequence shown here is derived from an EMBL/GenBank/DDBJ whole genome shotgun (WGS) entry which is preliminary data.</text>
</comment>
<dbReference type="GO" id="GO:0017057">
    <property type="term" value="F:6-phosphogluconolactonase activity"/>
    <property type="evidence" value="ECO:0007669"/>
    <property type="project" value="UniProtKB-UniRule"/>
</dbReference>
<dbReference type="OrthoDB" id="9810967at2"/>
<proteinExistence type="inferred from homology"/>
<dbReference type="UniPathway" id="UPA00115">
    <property type="reaction ID" value="UER00409"/>
</dbReference>
<evidence type="ECO:0000313" key="10">
    <source>
        <dbReference type="Proteomes" id="UP000037600"/>
    </source>
</evidence>
<dbReference type="SUPFAM" id="SSF100950">
    <property type="entry name" value="NagB/RpiA/CoA transferase-like"/>
    <property type="match status" value="1"/>
</dbReference>
<comment type="pathway">
    <text evidence="3 7">Carbohydrate degradation; pentose phosphate pathway; D-ribulose 5-phosphate from D-glucose 6-phosphate (oxidative stage): step 2/3.</text>
</comment>
<dbReference type="InterPro" id="IPR006148">
    <property type="entry name" value="Glc/Gal-6P_isomerase"/>
</dbReference>
<dbReference type="GO" id="GO:0005975">
    <property type="term" value="P:carbohydrate metabolic process"/>
    <property type="evidence" value="ECO:0007669"/>
    <property type="project" value="UniProtKB-UniRule"/>
</dbReference>
<evidence type="ECO:0000259" key="8">
    <source>
        <dbReference type="Pfam" id="PF01182"/>
    </source>
</evidence>
<comment type="similarity">
    <text evidence="4 7">Belongs to the glucosamine/galactosamine-6-phosphate isomerase family. 6-phosphogluconolactonase subfamily.</text>
</comment>
<dbReference type="Proteomes" id="UP000037600">
    <property type="component" value="Unassembled WGS sequence"/>
</dbReference>
<dbReference type="AlphaFoldDB" id="A0A0J8GZ02"/>
<dbReference type="GO" id="GO:0006098">
    <property type="term" value="P:pentose-phosphate shunt"/>
    <property type="evidence" value="ECO:0007669"/>
    <property type="project" value="UniProtKB-UniPathway"/>
</dbReference>
<dbReference type="NCBIfam" id="TIGR01198">
    <property type="entry name" value="pgl"/>
    <property type="match status" value="1"/>
</dbReference>
<keyword evidence="10" id="KW-1185">Reference proteome</keyword>
<dbReference type="PANTHER" id="PTHR11054">
    <property type="entry name" value="6-PHOSPHOGLUCONOLACTONASE"/>
    <property type="match status" value="1"/>
</dbReference>
<dbReference type="PATRIC" id="fig|1513271.3.peg.577"/>
<evidence type="ECO:0000256" key="7">
    <source>
        <dbReference type="RuleBase" id="RU365095"/>
    </source>
</evidence>
<dbReference type="Pfam" id="PF01182">
    <property type="entry name" value="Glucosamine_iso"/>
    <property type="match status" value="1"/>
</dbReference>